<dbReference type="GO" id="GO:0015920">
    <property type="term" value="P:lipopolysaccharide transport"/>
    <property type="evidence" value="ECO:0007669"/>
    <property type="project" value="TreeGrafter"/>
</dbReference>
<dbReference type="Pfam" id="PF03968">
    <property type="entry name" value="LptD_N"/>
    <property type="match status" value="1"/>
</dbReference>
<accession>A0A1C7D633</accession>
<dbReference type="GO" id="GO:0009279">
    <property type="term" value="C:cell outer membrane"/>
    <property type="evidence" value="ECO:0007669"/>
    <property type="project" value="TreeGrafter"/>
</dbReference>
<feature type="region of interest" description="Disordered" evidence="2">
    <location>
        <begin position="168"/>
        <end position="197"/>
    </location>
</feature>
<dbReference type="GO" id="GO:0030288">
    <property type="term" value="C:outer membrane-bounded periplasmic space"/>
    <property type="evidence" value="ECO:0007669"/>
    <property type="project" value="TreeGrafter"/>
</dbReference>
<sequence>MTRQTIAPQTPPRRSLRQLALGGLGAGFLASCAATLAFGGIAGAQSIAGFNSNQPVNYAADRIELQDRQNRVVLSGGVVITQGDLRLTASRMTVAYTDTNGLQIQRIDAVGGVTVTRGNERASGNAAVYDFNRRVIVLSGGVALRRGGDTLNGGRLVIDLKSGLSSVDGQGAASSDPGPTGTGGNGRVSGSFAVPDS</sequence>
<evidence type="ECO:0000313" key="5">
    <source>
        <dbReference type="Proteomes" id="UP000092698"/>
    </source>
</evidence>
<dbReference type="RefSeq" id="WP_067785817.1">
    <property type="nucleotide sequence ID" value="NZ_CP016545.1"/>
</dbReference>
<dbReference type="PANTHER" id="PTHR36504:SF1">
    <property type="entry name" value="LIPOPOLYSACCHARIDE EXPORT SYSTEM PROTEIN LPTA"/>
    <property type="match status" value="1"/>
</dbReference>
<gene>
    <name evidence="4" type="primary">lptD_1</name>
    <name evidence="4" type="ORF">A6F65_00596</name>
</gene>
<dbReference type="GO" id="GO:0017089">
    <property type="term" value="F:glycolipid transfer activity"/>
    <property type="evidence" value="ECO:0007669"/>
    <property type="project" value="TreeGrafter"/>
</dbReference>
<dbReference type="Proteomes" id="UP000092698">
    <property type="component" value="Chromosome"/>
</dbReference>
<dbReference type="InterPro" id="IPR052037">
    <property type="entry name" value="LPS_export_LptA"/>
</dbReference>
<protein>
    <submittedName>
        <fullName evidence="4">LPS-assembly protein LptD</fullName>
    </submittedName>
</protein>
<evidence type="ECO:0000256" key="2">
    <source>
        <dbReference type="SAM" id="MobiDB-lite"/>
    </source>
</evidence>
<dbReference type="Gene3D" id="2.60.450.10">
    <property type="entry name" value="Lipopolysaccharide (LPS) transport protein A like domain"/>
    <property type="match status" value="1"/>
</dbReference>
<dbReference type="PROSITE" id="PS51257">
    <property type="entry name" value="PROKAR_LIPOPROTEIN"/>
    <property type="match status" value="1"/>
</dbReference>
<evidence type="ECO:0000313" key="4">
    <source>
        <dbReference type="EMBL" id="ANU06918.1"/>
    </source>
</evidence>
<dbReference type="PANTHER" id="PTHR36504">
    <property type="entry name" value="LIPOPOLYSACCHARIDE EXPORT SYSTEM PROTEIN LPTA"/>
    <property type="match status" value="1"/>
</dbReference>
<reference evidence="4 5" key="1">
    <citation type="submission" date="2016-07" db="EMBL/GenBank/DDBJ databases">
        <title>Complete genome sequence of Altererythrobacter namhicola JCM 16345T, containing esterase-encoding genes.</title>
        <authorList>
            <person name="Cheng H."/>
            <person name="Wu Y.-H."/>
            <person name="Jian S.-L."/>
            <person name="Huo Y.-Y."/>
            <person name="Wang C.-S."/>
            <person name="Xu X.-W."/>
        </authorList>
    </citation>
    <scope>NUCLEOTIDE SEQUENCE [LARGE SCALE GENOMIC DNA]</scope>
    <source>
        <strain evidence="4 5">JCM 16345</strain>
    </source>
</reference>
<dbReference type="KEGG" id="anh:A6F65_00596"/>
<name>A0A1C7D633_9SPHN</name>
<dbReference type="PATRIC" id="fig|645517.4.peg.598"/>
<organism evidence="4 5">
    <name type="scientific">Paraurantiacibacter namhicola</name>
    <dbReference type="NCBI Taxonomy" id="645517"/>
    <lineage>
        <taxon>Bacteria</taxon>
        <taxon>Pseudomonadati</taxon>
        <taxon>Pseudomonadota</taxon>
        <taxon>Alphaproteobacteria</taxon>
        <taxon>Sphingomonadales</taxon>
        <taxon>Erythrobacteraceae</taxon>
        <taxon>Paraurantiacibacter</taxon>
    </lineage>
</organism>
<dbReference type="STRING" id="645517.A6F65_00596"/>
<evidence type="ECO:0000259" key="3">
    <source>
        <dbReference type="Pfam" id="PF03968"/>
    </source>
</evidence>
<dbReference type="AlphaFoldDB" id="A0A1C7D633"/>
<evidence type="ECO:0000256" key="1">
    <source>
        <dbReference type="ARBA" id="ARBA00022729"/>
    </source>
</evidence>
<proteinExistence type="predicted"/>
<keyword evidence="5" id="KW-1185">Reference proteome</keyword>
<keyword evidence="1" id="KW-0732">Signal</keyword>
<feature type="domain" description="Organic solvent tolerance-like N-terminal" evidence="3">
    <location>
        <begin position="60"/>
        <end position="163"/>
    </location>
</feature>
<dbReference type="InterPro" id="IPR005653">
    <property type="entry name" value="OstA-like_N"/>
</dbReference>
<dbReference type="EMBL" id="CP016545">
    <property type="protein sequence ID" value="ANU06918.1"/>
    <property type="molecule type" value="Genomic_DNA"/>
</dbReference>
<dbReference type="OrthoDB" id="9811926at2"/>